<dbReference type="AlphaFoldDB" id="A0A381RTA7"/>
<organism evidence="1">
    <name type="scientific">marine metagenome</name>
    <dbReference type="NCBI Taxonomy" id="408172"/>
    <lineage>
        <taxon>unclassified sequences</taxon>
        <taxon>metagenomes</taxon>
        <taxon>ecological metagenomes</taxon>
    </lineage>
</organism>
<dbReference type="EMBL" id="UINC01002296">
    <property type="protein sequence ID" value="SUZ95125.1"/>
    <property type="molecule type" value="Genomic_DNA"/>
</dbReference>
<protein>
    <submittedName>
        <fullName evidence="1">Uncharacterized protein</fullName>
    </submittedName>
</protein>
<accession>A0A381RTA7</accession>
<reference evidence="1" key="1">
    <citation type="submission" date="2018-05" db="EMBL/GenBank/DDBJ databases">
        <authorList>
            <person name="Lanie J.A."/>
            <person name="Ng W.-L."/>
            <person name="Kazmierczak K.M."/>
            <person name="Andrzejewski T.M."/>
            <person name="Davidsen T.M."/>
            <person name="Wayne K.J."/>
            <person name="Tettelin H."/>
            <person name="Glass J.I."/>
            <person name="Rusch D."/>
            <person name="Podicherti R."/>
            <person name="Tsui H.-C.T."/>
            <person name="Winkler M.E."/>
        </authorList>
    </citation>
    <scope>NUCLEOTIDE SEQUENCE</scope>
</reference>
<sequence length="97" mass="10869">MLAPRYKKLAGTSAVFLSADYGGASPVERDGMVWSAEELHLDQLTTDRNPKPAMQTVLALEGLEEYDRPQNGDVRNVESVSVDFVYFDQIHAWIQLV</sequence>
<gene>
    <name evidence="1" type="ORF">METZ01_LOCUS47979</name>
</gene>
<name>A0A381RTA7_9ZZZZ</name>
<evidence type="ECO:0000313" key="1">
    <source>
        <dbReference type="EMBL" id="SUZ95125.1"/>
    </source>
</evidence>
<proteinExistence type="predicted"/>